<dbReference type="InterPro" id="IPR011008">
    <property type="entry name" value="Dimeric_a/b-barrel"/>
</dbReference>
<dbReference type="SUPFAM" id="SSF54909">
    <property type="entry name" value="Dimeric alpha+beta barrel"/>
    <property type="match status" value="1"/>
</dbReference>
<proteinExistence type="inferred from homology"/>
<keyword evidence="4" id="KW-1185">Reference proteome</keyword>
<sequence>MFLILLTYQKPLSEVDALLEAHRAFLKAQYAAGHFLLSGPKMPRTGGVILAQAESAEALQAILALDPFYQSGVAAYEVVQFNAVASHPDLAQWLNA</sequence>
<gene>
    <name evidence="3" type="ORF">DU000_01845</name>
</gene>
<dbReference type="EMBL" id="QPGB01000001">
    <property type="protein sequence ID" value="RCS59496.1"/>
    <property type="molecule type" value="Genomic_DNA"/>
</dbReference>
<comment type="similarity">
    <text evidence="1">Belongs to the YciI family.</text>
</comment>
<dbReference type="AlphaFoldDB" id="A0A368L793"/>
<dbReference type="PANTHER" id="PTHR37828:SF1">
    <property type="entry name" value="YCII-RELATED DOMAIN-CONTAINING PROTEIN"/>
    <property type="match status" value="1"/>
</dbReference>
<evidence type="ECO:0000313" key="4">
    <source>
        <dbReference type="Proteomes" id="UP000252357"/>
    </source>
</evidence>
<dbReference type="InterPro" id="IPR005545">
    <property type="entry name" value="YCII"/>
</dbReference>
<comment type="caution">
    <text evidence="3">The sequence shown here is derived from an EMBL/GenBank/DDBJ whole genome shotgun (WGS) entry which is preliminary data.</text>
</comment>
<organism evidence="3 4">
    <name type="scientific">Parvibium lacunae</name>
    <dbReference type="NCBI Taxonomy" id="1888893"/>
    <lineage>
        <taxon>Bacteria</taxon>
        <taxon>Pseudomonadati</taxon>
        <taxon>Pseudomonadota</taxon>
        <taxon>Betaproteobacteria</taxon>
        <taxon>Burkholderiales</taxon>
        <taxon>Alcaligenaceae</taxon>
        <taxon>Parvibium</taxon>
    </lineage>
</organism>
<dbReference type="RefSeq" id="WP_114401646.1">
    <property type="nucleotide sequence ID" value="NZ_QPGB01000001.1"/>
</dbReference>
<dbReference type="Gene3D" id="3.30.70.1060">
    <property type="entry name" value="Dimeric alpha+beta barrel"/>
    <property type="match status" value="1"/>
</dbReference>
<evidence type="ECO:0000256" key="1">
    <source>
        <dbReference type="ARBA" id="ARBA00007689"/>
    </source>
</evidence>
<accession>A0A368L793</accession>
<dbReference type="Pfam" id="PF03795">
    <property type="entry name" value="YCII"/>
    <property type="match status" value="1"/>
</dbReference>
<reference evidence="3 4" key="1">
    <citation type="journal article" date="2018" name="Int. J. Syst. Evol. Microbiol.">
        <title>Parvibium lacunae gen. nov., sp. nov., a new member of the family Alcaligenaceae isolated from a freshwater pond.</title>
        <authorList>
            <person name="Chen W.M."/>
            <person name="Xie P.B."/>
            <person name="Hsu M.Y."/>
            <person name="Sheu S.Y."/>
        </authorList>
    </citation>
    <scope>NUCLEOTIDE SEQUENCE [LARGE SCALE GENOMIC DNA]</scope>
    <source>
        <strain evidence="3 4">KMB9</strain>
    </source>
</reference>
<protein>
    <recommendedName>
        <fullName evidence="2">YCII-related domain-containing protein</fullName>
    </recommendedName>
</protein>
<name>A0A368L793_9BURK</name>
<feature type="domain" description="YCII-related" evidence="2">
    <location>
        <begin position="1"/>
        <end position="82"/>
    </location>
</feature>
<evidence type="ECO:0000313" key="3">
    <source>
        <dbReference type="EMBL" id="RCS59496.1"/>
    </source>
</evidence>
<dbReference type="Proteomes" id="UP000252357">
    <property type="component" value="Unassembled WGS sequence"/>
</dbReference>
<evidence type="ECO:0000259" key="2">
    <source>
        <dbReference type="Pfam" id="PF03795"/>
    </source>
</evidence>
<dbReference type="PANTHER" id="PTHR37828">
    <property type="entry name" value="GSR2449 PROTEIN"/>
    <property type="match status" value="1"/>
</dbReference>
<dbReference type="OrthoDB" id="9814407at2"/>